<comment type="caution">
    <text evidence="1">The sequence shown here is derived from an EMBL/GenBank/DDBJ whole genome shotgun (WGS) entry which is preliminary data.</text>
</comment>
<accession>A0A0R0ASR7</accession>
<name>A0A0R0ASR7_9GAMM</name>
<evidence type="ECO:0000313" key="1">
    <source>
        <dbReference type="EMBL" id="KRG48230.1"/>
    </source>
</evidence>
<keyword evidence="2" id="KW-1185">Reference proteome</keyword>
<organism evidence="1 2">
    <name type="scientific">Stenotrophomonas beteli</name>
    <dbReference type="NCBI Taxonomy" id="3384461"/>
    <lineage>
        <taxon>Bacteria</taxon>
        <taxon>Pseudomonadati</taxon>
        <taxon>Pseudomonadota</taxon>
        <taxon>Gammaproteobacteria</taxon>
        <taxon>Lysobacterales</taxon>
        <taxon>Lysobacteraceae</taxon>
        <taxon>Stenotrophomonas</taxon>
        <taxon>Stenotrophomonas maltophilia group</taxon>
    </lineage>
</organism>
<dbReference type="OrthoDB" id="6579773at2"/>
<sequence>MNYRLQIHRDGTYWGHFDCSGPDALQRMDAIAAQLPADQGFQLKRQKGVGEERILSSNADGLRVLASQIQYRDI</sequence>
<reference evidence="1 2" key="1">
    <citation type="journal article" date="2016" name="Front. Microbiol.">
        <title>Genome Sequence of Type Strains of Genus Stenotrophomonas.</title>
        <authorList>
            <person name="Patil P.P."/>
            <person name="Midha S."/>
            <person name="Kumar S."/>
            <person name="Patil P.B."/>
        </authorList>
    </citation>
    <scope>NUCLEOTIDE SEQUENCE [LARGE SCALE GENOMIC DNA]</scope>
    <source>
        <strain evidence="1 2">LMG 978</strain>
    </source>
</reference>
<dbReference type="Proteomes" id="UP000051757">
    <property type="component" value="Unassembled WGS sequence"/>
</dbReference>
<proteinExistence type="predicted"/>
<evidence type="ECO:0000313" key="2">
    <source>
        <dbReference type="Proteomes" id="UP000051757"/>
    </source>
</evidence>
<dbReference type="AlphaFoldDB" id="A0A0R0ASR7"/>
<evidence type="ECO:0008006" key="3">
    <source>
        <dbReference type="Google" id="ProtNLM"/>
    </source>
</evidence>
<protein>
    <recommendedName>
        <fullName evidence="3">Cytoplasmic protein</fullName>
    </recommendedName>
</protein>
<gene>
    <name evidence="1" type="ORF">ARC23_17255</name>
</gene>
<dbReference type="EMBL" id="LLXV01000061">
    <property type="protein sequence ID" value="KRG48230.1"/>
    <property type="molecule type" value="Genomic_DNA"/>
</dbReference>